<accession>A0A316USA0</accession>
<evidence type="ECO:0000256" key="1">
    <source>
        <dbReference type="ARBA" id="ARBA00004021"/>
    </source>
</evidence>
<dbReference type="Pfam" id="PF00572">
    <property type="entry name" value="Ribosomal_L13"/>
    <property type="match status" value="1"/>
</dbReference>
<dbReference type="OrthoDB" id="1882297at2759"/>
<dbReference type="FunFam" id="6.10.250.3250:FF:000001">
    <property type="entry name" value="60S ribosomal protein L13a"/>
    <property type="match status" value="1"/>
</dbReference>
<reference evidence="6 7" key="1">
    <citation type="journal article" date="2018" name="Mol. Biol. Evol.">
        <title>Broad Genomic Sampling Reveals a Smut Pathogenic Ancestry of the Fungal Clade Ustilaginomycotina.</title>
        <authorList>
            <person name="Kijpornyongpan T."/>
            <person name="Mondo S.J."/>
            <person name="Barry K."/>
            <person name="Sandor L."/>
            <person name="Lee J."/>
            <person name="Lipzen A."/>
            <person name="Pangilinan J."/>
            <person name="LaButti K."/>
            <person name="Hainaut M."/>
            <person name="Henrissat B."/>
            <person name="Grigoriev I.V."/>
            <person name="Spatafora J.W."/>
            <person name="Aime M.C."/>
        </authorList>
    </citation>
    <scope>NUCLEOTIDE SEQUENCE [LARGE SCALE GENOMIC DNA]</scope>
    <source>
        <strain evidence="6 7">MCA 5214</strain>
    </source>
</reference>
<sequence>MVQQSTPILVDGKGHLLGRLASILAKEILSGQKVTVVRCEEINVSGSFFRNKLKMHAYLHKRHVVKPSRSGPFHFRAPSRVLYKAIRGMVPHKTARGAAALERLKLYEGVPPPYDRKKKMVIPAALRVLRLKPGRKYATLKRISHEVGWNHQATVDKLEEKRKIKAQAYNERRVASIKKRANATSSAGSAVAPLNEKLAVYGL</sequence>
<protein>
    <submittedName>
        <fullName evidence="6">Ribosomal protein L13</fullName>
    </submittedName>
</protein>
<name>A0A316USA0_9BASI</name>
<keyword evidence="7" id="KW-1185">Reference proteome</keyword>
<comment type="similarity">
    <text evidence="2 5">Belongs to the universal ribosomal protein uL13 family.</text>
</comment>
<evidence type="ECO:0000313" key="6">
    <source>
        <dbReference type="EMBL" id="PWN28166.1"/>
    </source>
</evidence>
<evidence type="ECO:0000256" key="5">
    <source>
        <dbReference type="RuleBase" id="RU003877"/>
    </source>
</evidence>
<keyword evidence="4 5" id="KW-0687">Ribonucleoprotein</keyword>
<dbReference type="GO" id="GO:0003729">
    <property type="term" value="F:mRNA binding"/>
    <property type="evidence" value="ECO:0007669"/>
    <property type="project" value="TreeGrafter"/>
</dbReference>
<dbReference type="NCBIfam" id="TIGR01077">
    <property type="entry name" value="L13_A_E"/>
    <property type="match status" value="1"/>
</dbReference>
<dbReference type="EMBL" id="KZ819666">
    <property type="protein sequence ID" value="PWN28166.1"/>
    <property type="molecule type" value="Genomic_DNA"/>
</dbReference>
<dbReference type="InterPro" id="IPR036899">
    <property type="entry name" value="Ribosomal_uL13_sf"/>
</dbReference>
<dbReference type="Proteomes" id="UP000245884">
    <property type="component" value="Unassembled WGS sequence"/>
</dbReference>
<dbReference type="GO" id="GO:0022625">
    <property type="term" value="C:cytosolic large ribosomal subunit"/>
    <property type="evidence" value="ECO:0007669"/>
    <property type="project" value="TreeGrafter"/>
</dbReference>
<dbReference type="STRING" id="1569628.A0A316USA0"/>
<evidence type="ECO:0000256" key="3">
    <source>
        <dbReference type="ARBA" id="ARBA00022980"/>
    </source>
</evidence>
<dbReference type="FunFam" id="3.90.1180.10:FF:000002">
    <property type="entry name" value="60S ribosomal protein L16"/>
    <property type="match status" value="1"/>
</dbReference>
<dbReference type="InterPro" id="IPR023563">
    <property type="entry name" value="Ribosomal_uL13_CS"/>
</dbReference>
<dbReference type="Gene3D" id="6.10.250.3250">
    <property type="match status" value="1"/>
</dbReference>
<comment type="function">
    <text evidence="1">Component of the ribosome, a large ribonucleoprotein complex responsible for the synthesis of proteins in the cell. The small ribosomal subunit (SSU) binds messenger RNAs (mRNAs) and translates the encoded message by selecting cognate aminoacyl-transfer RNA (tRNA) molecules. The large subunit (LSU) contains the ribosomal catalytic site termed the peptidyl transferase center (PTC), which catalyzes the formation of peptide bonds, thereby polymerizing the amino acids delivered by tRNAs into a polypeptide chain. The nascent polypeptides leave the ribosome through a tunnel in the LSU and interact with protein factors that function in enzymatic processing, targeting, and the membrane insertion of nascent chains at the exit of the ribosomal tunnel.</text>
</comment>
<dbReference type="PANTHER" id="PTHR11545">
    <property type="entry name" value="RIBOSOMAL PROTEIN L13"/>
    <property type="match status" value="1"/>
</dbReference>
<organism evidence="6 7">
    <name type="scientific">Jaminaea rosea</name>
    <dbReference type="NCBI Taxonomy" id="1569628"/>
    <lineage>
        <taxon>Eukaryota</taxon>
        <taxon>Fungi</taxon>
        <taxon>Dikarya</taxon>
        <taxon>Basidiomycota</taxon>
        <taxon>Ustilaginomycotina</taxon>
        <taxon>Exobasidiomycetes</taxon>
        <taxon>Microstromatales</taxon>
        <taxon>Microstromatales incertae sedis</taxon>
        <taxon>Jaminaea</taxon>
    </lineage>
</organism>
<keyword evidence="3 5" id="KW-0689">Ribosomal protein</keyword>
<dbReference type="Gene3D" id="3.90.1180.10">
    <property type="entry name" value="Ribosomal protein L13"/>
    <property type="match status" value="1"/>
</dbReference>
<dbReference type="GO" id="GO:0017148">
    <property type="term" value="P:negative regulation of translation"/>
    <property type="evidence" value="ECO:0007669"/>
    <property type="project" value="TreeGrafter"/>
</dbReference>
<dbReference type="SUPFAM" id="SSF52161">
    <property type="entry name" value="Ribosomal protein L13"/>
    <property type="match status" value="1"/>
</dbReference>
<dbReference type="AlphaFoldDB" id="A0A316USA0"/>
<dbReference type="InterPro" id="IPR005822">
    <property type="entry name" value="Ribosomal_uL13"/>
</dbReference>
<dbReference type="PROSITE" id="PS00783">
    <property type="entry name" value="RIBOSOMAL_L13"/>
    <property type="match status" value="1"/>
</dbReference>
<gene>
    <name evidence="6" type="ORF">BDZ90DRAFT_231925</name>
</gene>
<evidence type="ECO:0000256" key="2">
    <source>
        <dbReference type="ARBA" id="ARBA00006227"/>
    </source>
</evidence>
<proteinExistence type="inferred from homology"/>
<dbReference type="PANTHER" id="PTHR11545:SF3">
    <property type="entry name" value="LARGE RIBOSOMAL SUBUNIT PROTEIN UL13"/>
    <property type="match status" value="1"/>
</dbReference>
<evidence type="ECO:0000256" key="4">
    <source>
        <dbReference type="ARBA" id="ARBA00023274"/>
    </source>
</evidence>
<dbReference type="GeneID" id="37027879"/>
<evidence type="ECO:0000313" key="7">
    <source>
        <dbReference type="Proteomes" id="UP000245884"/>
    </source>
</evidence>
<dbReference type="GO" id="GO:0003735">
    <property type="term" value="F:structural constituent of ribosome"/>
    <property type="evidence" value="ECO:0007669"/>
    <property type="project" value="InterPro"/>
</dbReference>
<dbReference type="HAMAP" id="MF_01366">
    <property type="entry name" value="Ribosomal_uL13"/>
    <property type="match status" value="1"/>
</dbReference>
<dbReference type="GO" id="GO:0006412">
    <property type="term" value="P:translation"/>
    <property type="evidence" value="ECO:0007669"/>
    <property type="project" value="InterPro"/>
</dbReference>
<dbReference type="RefSeq" id="XP_025362778.1">
    <property type="nucleotide sequence ID" value="XM_025506056.1"/>
</dbReference>
<dbReference type="InterPro" id="IPR005755">
    <property type="entry name" value="Ribosomal_uL13_euk/arc"/>
</dbReference>